<dbReference type="EMBL" id="JBHUIJ010000013">
    <property type="protein sequence ID" value="MFD2237978.1"/>
    <property type="molecule type" value="Genomic_DNA"/>
</dbReference>
<sequence length="100" mass="11260">MAEAGRIMMHALIALLFQSAIRLGTGRWSHGAFAMSAFFWAREITQAEYRWIAASASRLRADMPWWAGLDLTLWDGKSLADALLPTLATIVLWWLAQPKN</sequence>
<name>A0ABW5CMI7_9HYPH</name>
<proteinExistence type="predicted"/>
<evidence type="ECO:0000313" key="1">
    <source>
        <dbReference type="EMBL" id="MFD2237978.1"/>
    </source>
</evidence>
<organism evidence="1 2">
    <name type="scientific">Aureimonas populi</name>
    <dbReference type="NCBI Taxonomy" id="1701758"/>
    <lineage>
        <taxon>Bacteria</taxon>
        <taxon>Pseudomonadati</taxon>
        <taxon>Pseudomonadota</taxon>
        <taxon>Alphaproteobacteria</taxon>
        <taxon>Hyphomicrobiales</taxon>
        <taxon>Aurantimonadaceae</taxon>
        <taxon>Aureimonas</taxon>
    </lineage>
</organism>
<gene>
    <name evidence="1" type="ORF">ACFSKQ_10970</name>
</gene>
<accession>A0ABW5CMI7</accession>
<reference evidence="2" key="1">
    <citation type="journal article" date="2019" name="Int. J. Syst. Evol. Microbiol.">
        <title>The Global Catalogue of Microorganisms (GCM) 10K type strain sequencing project: providing services to taxonomists for standard genome sequencing and annotation.</title>
        <authorList>
            <consortium name="The Broad Institute Genomics Platform"/>
            <consortium name="The Broad Institute Genome Sequencing Center for Infectious Disease"/>
            <person name="Wu L."/>
            <person name="Ma J."/>
        </authorList>
    </citation>
    <scope>NUCLEOTIDE SEQUENCE [LARGE SCALE GENOMIC DNA]</scope>
    <source>
        <strain evidence="2">ZS-35-S2</strain>
    </source>
</reference>
<evidence type="ECO:0000313" key="2">
    <source>
        <dbReference type="Proteomes" id="UP001597371"/>
    </source>
</evidence>
<dbReference type="RefSeq" id="WP_209739301.1">
    <property type="nucleotide sequence ID" value="NZ_CP072611.1"/>
</dbReference>
<dbReference type="Proteomes" id="UP001597371">
    <property type="component" value="Unassembled WGS sequence"/>
</dbReference>
<protein>
    <submittedName>
        <fullName evidence="1">Uncharacterized protein</fullName>
    </submittedName>
</protein>
<keyword evidence="2" id="KW-1185">Reference proteome</keyword>
<comment type="caution">
    <text evidence="1">The sequence shown here is derived from an EMBL/GenBank/DDBJ whole genome shotgun (WGS) entry which is preliminary data.</text>
</comment>